<comment type="caution">
    <text evidence="4">The sequence shown here is derived from an EMBL/GenBank/DDBJ whole genome shotgun (WGS) entry which is preliminary data.</text>
</comment>
<gene>
    <name evidence="4" type="ORF">GIB67_017165</name>
</gene>
<dbReference type="PANTHER" id="PTHR31928:SF6">
    <property type="entry name" value="DUF936 DOMAIN-CONTAINING PROTEIN"/>
    <property type="match status" value="1"/>
</dbReference>
<accession>A0A7J7NNA0</accession>
<evidence type="ECO:0000313" key="4">
    <source>
        <dbReference type="EMBL" id="KAF6168669.1"/>
    </source>
</evidence>
<dbReference type="AlphaFoldDB" id="A0A7J7NNA0"/>
<organism evidence="4 5">
    <name type="scientific">Kingdonia uniflora</name>
    <dbReference type="NCBI Taxonomy" id="39325"/>
    <lineage>
        <taxon>Eukaryota</taxon>
        <taxon>Viridiplantae</taxon>
        <taxon>Streptophyta</taxon>
        <taxon>Embryophyta</taxon>
        <taxon>Tracheophyta</taxon>
        <taxon>Spermatophyta</taxon>
        <taxon>Magnoliopsida</taxon>
        <taxon>Ranunculales</taxon>
        <taxon>Circaeasteraceae</taxon>
        <taxon>Kingdonia</taxon>
    </lineage>
</organism>
<feature type="region of interest" description="Disordered" evidence="1">
    <location>
        <begin position="52"/>
        <end position="78"/>
    </location>
</feature>
<proteinExistence type="predicted"/>
<dbReference type="InterPro" id="IPR010341">
    <property type="entry name" value="DUF936_pln"/>
</dbReference>
<protein>
    <submittedName>
        <fullName evidence="4">Uncharacterized protein</fullName>
    </submittedName>
</protein>
<dbReference type="Pfam" id="PF21647">
    <property type="entry name" value="DUF6857"/>
    <property type="match status" value="1"/>
</dbReference>
<dbReference type="Pfam" id="PF06075">
    <property type="entry name" value="DUF936"/>
    <property type="match status" value="1"/>
</dbReference>
<evidence type="ECO:0000259" key="2">
    <source>
        <dbReference type="Pfam" id="PF06075"/>
    </source>
</evidence>
<keyword evidence="5" id="KW-1185">Reference proteome</keyword>
<reference evidence="4 5" key="1">
    <citation type="journal article" date="2020" name="IScience">
        <title>Genome Sequencing of the Endangered Kingdonia uniflora (Circaeasteraceae, Ranunculales) Reveals Potential Mechanisms of Evolutionary Specialization.</title>
        <authorList>
            <person name="Sun Y."/>
            <person name="Deng T."/>
            <person name="Zhang A."/>
            <person name="Moore M.J."/>
            <person name="Landis J.B."/>
            <person name="Lin N."/>
            <person name="Zhang H."/>
            <person name="Zhang X."/>
            <person name="Huang J."/>
            <person name="Zhang X."/>
            <person name="Sun H."/>
            <person name="Wang H."/>
        </authorList>
    </citation>
    <scope>NUCLEOTIDE SEQUENCE [LARGE SCALE GENOMIC DNA]</scope>
    <source>
        <strain evidence="4">TB1705</strain>
        <tissue evidence="4">Leaf</tissue>
    </source>
</reference>
<evidence type="ECO:0000256" key="1">
    <source>
        <dbReference type="SAM" id="MobiDB-lite"/>
    </source>
</evidence>
<dbReference type="EMBL" id="JACGCM010000689">
    <property type="protein sequence ID" value="KAF6168669.1"/>
    <property type="molecule type" value="Genomic_DNA"/>
</dbReference>
<feature type="non-terminal residue" evidence="4">
    <location>
        <position position="1"/>
    </location>
</feature>
<name>A0A7J7NNA0_9MAGN</name>
<evidence type="ECO:0000259" key="3">
    <source>
        <dbReference type="Pfam" id="PF21647"/>
    </source>
</evidence>
<dbReference type="InterPro" id="IPR048297">
    <property type="entry name" value="DUF936_dom_pln"/>
</dbReference>
<feature type="domain" description="DUF6857" evidence="3">
    <location>
        <begin position="109"/>
        <end position="174"/>
    </location>
</feature>
<dbReference type="Proteomes" id="UP000541444">
    <property type="component" value="Unassembled WGS sequence"/>
</dbReference>
<dbReference type="InterPro" id="IPR049172">
    <property type="entry name" value="DUF6857_pln"/>
</dbReference>
<sequence>MQLGQFIYVDRLELGSPIPIIQGTKMIPGRHPLVGNPEPIMDIRNNGPILLDLDSMSTPRKERPNSSSTRNGGNLPVTPMKKSCSKVIRWQTTAALCQCLYHKNLAYLERETSQTVALQALRDALATKNLVQVLKTLSDLIRSARADAPSTCFDQFQEFHQHIVEAISNLESVQAAT</sequence>
<dbReference type="PANTHER" id="PTHR31928">
    <property type="entry name" value="EXPRESSED PROTEIN"/>
    <property type="match status" value="1"/>
</dbReference>
<feature type="domain" description="DUF936" evidence="2">
    <location>
        <begin position="1"/>
        <end position="41"/>
    </location>
</feature>
<evidence type="ECO:0000313" key="5">
    <source>
        <dbReference type="Proteomes" id="UP000541444"/>
    </source>
</evidence>